<keyword evidence="3 6" id="KW-0812">Transmembrane</keyword>
<dbReference type="GeneID" id="55584715"/>
<dbReference type="RefSeq" id="WP_232085432.1">
    <property type="nucleotide sequence ID" value="NZ_AP018732.1"/>
</dbReference>
<evidence type="ECO:0000313" key="9">
    <source>
        <dbReference type="Proteomes" id="UP000509448"/>
    </source>
</evidence>
<dbReference type="InterPro" id="IPR020846">
    <property type="entry name" value="MFS_dom"/>
</dbReference>
<evidence type="ECO:0000259" key="7">
    <source>
        <dbReference type="PROSITE" id="PS50850"/>
    </source>
</evidence>
<feature type="transmembrane region" description="Helical" evidence="6">
    <location>
        <begin position="292"/>
        <end position="319"/>
    </location>
</feature>
<gene>
    <name evidence="8" type="ORF">NAS2_0904</name>
</gene>
<evidence type="ECO:0000256" key="1">
    <source>
        <dbReference type="ARBA" id="ARBA00004141"/>
    </source>
</evidence>
<organism evidence="8 9">
    <name type="scientific">Conexivisphaera calida</name>
    <dbReference type="NCBI Taxonomy" id="1874277"/>
    <lineage>
        <taxon>Archaea</taxon>
        <taxon>Nitrososphaerota</taxon>
        <taxon>Conexivisphaeria</taxon>
        <taxon>Conexivisphaerales</taxon>
        <taxon>Conexivisphaeraceae</taxon>
        <taxon>Conexivisphaera</taxon>
    </lineage>
</organism>
<evidence type="ECO:0000313" key="8">
    <source>
        <dbReference type="EMBL" id="BBE42293.1"/>
    </source>
</evidence>
<feature type="transmembrane region" description="Helical" evidence="6">
    <location>
        <begin position="263"/>
        <end position="286"/>
    </location>
</feature>
<feature type="transmembrane region" description="Helical" evidence="6">
    <location>
        <begin position="439"/>
        <end position="462"/>
    </location>
</feature>
<evidence type="ECO:0000256" key="4">
    <source>
        <dbReference type="ARBA" id="ARBA00022989"/>
    </source>
</evidence>
<dbReference type="InterPro" id="IPR011701">
    <property type="entry name" value="MFS"/>
</dbReference>
<dbReference type="Gene3D" id="1.20.1250.20">
    <property type="entry name" value="MFS general substrate transporter like domains"/>
    <property type="match status" value="1"/>
</dbReference>
<dbReference type="InterPro" id="IPR036259">
    <property type="entry name" value="MFS_trans_sf"/>
</dbReference>
<sequence>MAGRNPYAVLAVLTLSTMITMYVEAMVIPSLPHIESALSATDEEAAWIVSAFLVVGAAVAPLFGKLGDVHGKKRLFLAALALYSVAVLAAGFSPDVYFLISMRALQGFGFSLFPLSMAIVTDVFPRERVATAQGIISAMMAIGMTVGMIAGAYIEEYLGWRAMFHIGFAISIAMLVVSYLVLDEYPPASRERVDYWSTILLASGTALILIYLTEAPYSGWTSIRQLLLVSSGAALFIGFLAYAGRAANPLIGMDLLRRRNVMVANLTGLLSGVVMFTLYLGVIYYAEELPPYGLGLSVLSAALSLLPATLAMIVIAPLVGSATTNLGPRPVLAFGSLVSALGFWLFVFDRAGPLELVMDSFVTGVGVVSLMIPIVNMVAVSMPRESVTVGLGFNTTMRYLGASLGPVLAATIMTTHKYWVLYSPLPTAGLMFTEAGPIAFNDIFAVGIGFSLATLIVSLLTANYRPGDRAAQ</sequence>
<reference evidence="8 9" key="1">
    <citation type="journal article" date="2019" name="ISME J.">
        <title>Isolation and characterization of a thermophilic sulfur- and iron-reducing thaumarchaeote from a terrestrial acidic hot spring.</title>
        <authorList>
            <person name="Kato S."/>
            <person name="Itoh T."/>
            <person name="Yuki M."/>
            <person name="Nagamori M."/>
            <person name="Ohnishi M."/>
            <person name="Uematsu K."/>
            <person name="Suzuki K."/>
            <person name="Takashina T."/>
            <person name="Ohkuma M."/>
        </authorList>
    </citation>
    <scope>NUCLEOTIDE SEQUENCE [LARGE SCALE GENOMIC DNA]</scope>
    <source>
        <strain evidence="8 9">NAS-02</strain>
    </source>
</reference>
<feature type="transmembrane region" description="Helical" evidence="6">
    <location>
        <begin position="136"/>
        <end position="154"/>
    </location>
</feature>
<accession>A0A4P2VFM8</accession>
<dbReference type="Proteomes" id="UP000509448">
    <property type="component" value="Chromosome"/>
</dbReference>
<evidence type="ECO:0000256" key="5">
    <source>
        <dbReference type="ARBA" id="ARBA00023136"/>
    </source>
</evidence>
<proteinExistence type="predicted"/>
<evidence type="ECO:0000256" key="3">
    <source>
        <dbReference type="ARBA" id="ARBA00022692"/>
    </source>
</evidence>
<dbReference type="AlphaFoldDB" id="A0A4P2VFM8"/>
<keyword evidence="4 6" id="KW-1133">Transmembrane helix</keyword>
<name>A0A4P2VFM8_9ARCH</name>
<feature type="transmembrane region" description="Helical" evidence="6">
    <location>
        <begin position="7"/>
        <end position="25"/>
    </location>
</feature>
<dbReference type="CDD" id="cd17504">
    <property type="entry name" value="MFS_MMR_MDR_like"/>
    <property type="match status" value="1"/>
</dbReference>
<dbReference type="KEGG" id="ccai:NAS2_0904"/>
<dbReference type="GO" id="GO:0016020">
    <property type="term" value="C:membrane"/>
    <property type="evidence" value="ECO:0007669"/>
    <property type="project" value="UniProtKB-SubCell"/>
</dbReference>
<dbReference type="SUPFAM" id="SSF103473">
    <property type="entry name" value="MFS general substrate transporter"/>
    <property type="match status" value="1"/>
</dbReference>
<keyword evidence="9" id="KW-1185">Reference proteome</keyword>
<keyword evidence="5 6" id="KW-0472">Membrane</keyword>
<feature type="transmembrane region" description="Helical" evidence="6">
    <location>
        <begin position="360"/>
        <end position="379"/>
    </location>
</feature>
<protein>
    <submittedName>
        <fullName evidence="8">Multidrug resistance protein</fullName>
    </submittedName>
</protein>
<comment type="subcellular location">
    <subcellularLocation>
        <location evidence="1">Membrane</location>
        <topology evidence="1">Multi-pass membrane protein</topology>
    </subcellularLocation>
</comment>
<feature type="transmembrane region" description="Helical" evidence="6">
    <location>
        <begin position="225"/>
        <end position="243"/>
    </location>
</feature>
<feature type="transmembrane region" description="Helical" evidence="6">
    <location>
        <begin position="45"/>
        <end position="63"/>
    </location>
</feature>
<dbReference type="PANTHER" id="PTHR42718">
    <property type="entry name" value="MAJOR FACILITATOR SUPERFAMILY MULTIDRUG TRANSPORTER MFSC"/>
    <property type="match status" value="1"/>
</dbReference>
<feature type="transmembrane region" description="Helical" evidence="6">
    <location>
        <begin position="75"/>
        <end position="92"/>
    </location>
</feature>
<dbReference type="Pfam" id="PF07690">
    <property type="entry name" value="MFS_1"/>
    <property type="match status" value="1"/>
</dbReference>
<feature type="transmembrane region" description="Helical" evidence="6">
    <location>
        <begin position="399"/>
        <end position="419"/>
    </location>
</feature>
<feature type="transmembrane region" description="Helical" evidence="6">
    <location>
        <begin position="331"/>
        <end position="348"/>
    </location>
</feature>
<dbReference type="PANTHER" id="PTHR42718:SF9">
    <property type="entry name" value="MAJOR FACILITATOR SUPERFAMILY MULTIDRUG TRANSPORTER MFSC"/>
    <property type="match status" value="1"/>
</dbReference>
<evidence type="ECO:0000256" key="2">
    <source>
        <dbReference type="ARBA" id="ARBA00022448"/>
    </source>
</evidence>
<feature type="domain" description="Major facilitator superfamily (MFS) profile" evidence="7">
    <location>
        <begin position="9"/>
        <end position="465"/>
    </location>
</feature>
<dbReference type="GO" id="GO:0022857">
    <property type="term" value="F:transmembrane transporter activity"/>
    <property type="evidence" value="ECO:0007669"/>
    <property type="project" value="InterPro"/>
</dbReference>
<dbReference type="PROSITE" id="PS50850">
    <property type="entry name" value="MFS"/>
    <property type="match status" value="1"/>
</dbReference>
<keyword evidence="2" id="KW-0813">Transport</keyword>
<feature type="transmembrane region" description="Helical" evidence="6">
    <location>
        <begin position="104"/>
        <end position="124"/>
    </location>
</feature>
<dbReference type="EMBL" id="AP018732">
    <property type="protein sequence ID" value="BBE42293.1"/>
    <property type="molecule type" value="Genomic_DNA"/>
</dbReference>
<evidence type="ECO:0000256" key="6">
    <source>
        <dbReference type="SAM" id="Phobius"/>
    </source>
</evidence>
<feature type="transmembrane region" description="Helical" evidence="6">
    <location>
        <begin position="160"/>
        <end position="181"/>
    </location>
</feature>
<feature type="transmembrane region" description="Helical" evidence="6">
    <location>
        <begin position="193"/>
        <end position="213"/>
    </location>
</feature>